<feature type="region of interest" description="Disordered" evidence="2">
    <location>
        <begin position="109"/>
        <end position="130"/>
    </location>
</feature>
<dbReference type="PANTHER" id="PTHR14343:SF5">
    <property type="entry name" value="DUF4537 DOMAIN-CONTAINING PROTEIN"/>
    <property type="match status" value="1"/>
</dbReference>
<keyword evidence="1" id="KW-0175">Coiled coil</keyword>
<feature type="non-terminal residue" evidence="3">
    <location>
        <position position="1"/>
    </location>
</feature>
<evidence type="ECO:0000256" key="2">
    <source>
        <dbReference type="SAM" id="MobiDB-lite"/>
    </source>
</evidence>
<accession>A0A0B6ZWG4</accession>
<gene>
    <name evidence="3" type="primary">ORF83593</name>
</gene>
<feature type="coiled-coil region" evidence="1">
    <location>
        <begin position="450"/>
        <end position="514"/>
    </location>
</feature>
<dbReference type="PANTHER" id="PTHR14343">
    <property type="entry name" value="VWFA DOMAIN-CONTAINING PROTEIN"/>
    <property type="match status" value="1"/>
</dbReference>
<protein>
    <submittedName>
        <fullName evidence="3">Uncharacterized protein</fullName>
    </submittedName>
</protein>
<dbReference type="EMBL" id="HACG01025842">
    <property type="protein sequence ID" value="CEK72707.1"/>
    <property type="molecule type" value="Transcribed_RNA"/>
</dbReference>
<dbReference type="AlphaFoldDB" id="A0A0B6ZWG4"/>
<evidence type="ECO:0000313" key="3">
    <source>
        <dbReference type="EMBL" id="CEK72707.1"/>
    </source>
</evidence>
<sequence>LTVSFSNGQTEKVPYDVAVWIPSAMYDRLSLELQMSASARKVLHSTVENYPIENLPGYPTMHYPAEYFRTNPLILKSSLSYWDPDLCWYHPYHHAIYGYPPFFIKQRAEKGRENSRSPEDSSLIPNTGMTKKELEDRVMLQIMEHRCSNEKSTDCMPSSRFSDFNKESTVSTSSRLLGRREKQGLNHLNRHVHFDSEDKTADQSIEESRYFEDSDYDAHGNLINRNESAVNTDSNSLFYSSPGVGRRPGWRKFWHNDPIPSYSAISDDFRVKRPSSIEPFRETALQAPLEIKDQRNPPYNVEWASSAFKYVDTFAKHDHSSSVKECLSAPKPVSPYTQSSTVGSQPIANITAEEREDIRRQNRRRRVLKREAEWQEKLMEENNMKAIMQDHHRERIINQLDRDRQRQIQEMVDIQKVREAKKKISAELRTKIEANQKEVAEKDDKRIAALAKKRERREQIEVQHEKEVNDCLQRREQIRKQNNEARVKASTERLNEEEIQIAKLEKQHQNAKLHRLHRFRKLERESQKKKDLRIAVAEQHQALNRSQIFS</sequence>
<evidence type="ECO:0000256" key="1">
    <source>
        <dbReference type="SAM" id="Coils"/>
    </source>
</evidence>
<name>A0A0B6ZWG4_9EUPU</name>
<feature type="compositionally biased region" description="Basic and acidic residues" evidence="2">
    <location>
        <begin position="109"/>
        <end position="119"/>
    </location>
</feature>
<proteinExistence type="predicted"/>
<organism evidence="3">
    <name type="scientific">Arion vulgaris</name>
    <dbReference type="NCBI Taxonomy" id="1028688"/>
    <lineage>
        <taxon>Eukaryota</taxon>
        <taxon>Metazoa</taxon>
        <taxon>Spiralia</taxon>
        <taxon>Lophotrochozoa</taxon>
        <taxon>Mollusca</taxon>
        <taxon>Gastropoda</taxon>
        <taxon>Heterobranchia</taxon>
        <taxon>Euthyneura</taxon>
        <taxon>Panpulmonata</taxon>
        <taxon>Eupulmonata</taxon>
        <taxon>Stylommatophora</taxon>
        <taxon>Helicina</taxon>
        <taxon>Arionoidea</taxon>
        <taxon>Arionidae</taxon>
        <taxon>Arion</taxon>
    </lineage>
</organism>
<reference evidence="3" key="1">
    <citation type="submission" date="2014-12" db="EMBL/GenBank/DDBJ databases">
        <title>Insight into the proteome of Arion vulgaris.</title>
        <authorList>
            <person name="Aradska J."/>
            <person name="Bulat T."/>
            <person name="Smidak R."/>
            <person name="Sarate P."/>
            <person name="Gangsoo J."/>
            <person name="Sialana F."/>
            <person name="Bilban M."/>
            <person name="Lubec G."/>
        </authorList>
    </citation>
    <scope>NUCLEOTIDE SEQUENCE</scope>
    <source>
        <tissue evidence="3">Skin</tissue>
    </source>
</reference>